<feature type="domain" description="Recombinase" evidence="2">
    <location>
        <begin position="173"/>
        <end position="287"/>
    </location>
</feature>
<dbReference type="InterPro" id="IPR038109">
    <property type="entry name" value="DNA_bind_recomb_sf"/>
</dbReference>
<evidence type="ECO:0000313" key="3">
    <source>
        <dbReference type="EMBL" id="GIH25995.1"/>
    </source>
</evidence>
<dbReference type="InterPro" id="IPR036162">
    <property type="entry name" value="Resolvase-like_N_sf"/>
</dbReference>
<dbReference type="GO" id="GO:0000150">
    <property type="term" value="F:DNA strand exchange activity"/>
    <property type="evidence" value="ECO:0007669"/>
    <property type="project" value="InterPro"/>
</dbReference>
<dbReference type="GO" id="GO:0003677">
    <property type="term" value="F:DNA binding"/>
    <property type="evidence" value="ECO:0007669"/>
    <property type="project" value="InterPro"/>
</dbReference>
<reference evidence="3" key="1">
    <citation type="submission" date="2021-01" db="EMBL/GenBank/DDBJ databases">
        <title>Whole genome shotgun sequence of Acrocarpospora phusangensis NBRC 108782.</title>
        <authorList>
            <person name="Komaki H."/>
            <person name="Tamura T."/>
        </authorList>
    </citation>
    <scope>NUCLEOTIDE SEQUENCE</scope>
    <source>
        <strain evidence="3">NBRC 108782</strain>
    </source>
</reference>
<dbReference type="PROSITE" id="PS51737">
    <property type="entry name" value="RECOMBINASE_DNA_BIND"/>
    <property type="match status" value="1"/>
</dbReference>
<dbReference type="InterPro" id="IPR011109">
    <property type="entry name" value="DNA_bind_recombinase_dom"/>
</dbReference>
<keyword evidence="4" id="KW-1185">Reference proteome</keyword>
<dbReference type="Gene3D" id="3.90.1750.20">
    <property type="entry name" value="Putative Large Serine Recombinase, Chain B, Domain 2"/>
    <property type="match status" value="1"/>
</dbReference>
<gene>
    <name evidence="3" type="ORF">Aph01nite_43050</name>
</gene>
<accession>A0A919QEN9</accession>
<dbReference type="AlphaFoldDB" id="A0A919QEN9"/>
<evidence type="ECO:0000313" key="4">
    <source>
        <dbReference type="Proteomes" id="UP000640052"/>
    </source>
</evidence>
<name>A0A919QEN9_9ACTN</name>
<dbReference type="Gene3D" id="3.40.50.1390">
    <property type="entry name" value="Resolvase, N-terminal catalytic domain"/>
    <property type="match status" value="1"/>
</dbReference>
<dbReference type="Pfam" id="PF07508">
    <property type="entry name" value="Recombinase"/>
    <property type="match status" value="1"/>
</dbReference>
<dbReference type="EMBL" id="BOOA01000035">
    <property type="protein sequence ID" value="GIH25995.1"/>
    <property type="molecule type" value="Genomic_DNA"/>
</dbReference>
<comment type="caution">
    <text evidence="3">The sequence shown here is derived from an EMBL/GenBank/DDBJ whole genome shotgun (WGS) entry which is preliminary data.</text>
</comment>
<dbReference type="InterPro" id="IPR050639">
    <property type="entry name" value="SSR_resolvase"/>
</dbReference>
<dbReference type="PANTHER" id="PTHR30461">
    <property type="entry name" value="DNA-INVERTASE FROM LAMBDOID PROPHAGE"/>
    <property type="match status" value="1"/>
</dbReference>
<dbReference type="PANTHER" id="PTHR30461:SF23">
    <property type="entry name" value="DNA RECOMBINASE-RELATED"/>
    <property type="match status" value="1"/>
</dbReference>
<proteinExistence type="predicted"/>
<dbReference type="Pfam" id="PF00239">
    <property type="entry name" value="Resolvase"/>
    <property type="match status" value="1"/>
</dbReference>
<dbReference type="PROSITE" id="PS51736">
    <property type="entry name" value="RECOMBINASES_3"/>
    <property type="match status" value="1"/>
</dbReference>
<sequence length="486" mass="54278">MVSSALGRAIVKAACIYCRLSYAPDGSVEKVERQETDGRAVAERLGWPVCCVFSDNNKSAWQRTRKRADWDRMLTTLTPDASHSHDAIIVYHGDRLIRQPWDLELLLQLADDQHLHLASASGVRDLMSEDDRFILRIEAAQACKASADTSRRVKRGWKANAEQGKPIGGGKRAFGWGVPTGRTGRTGMPIYDMTQPVPSERAVLREAVERLMAGQSQGGVVAWMSSVSTTTGGKPWTWRALQHLLEAPRIAGMVRADGVLYKASWTGVVTPEEWEDLKFVLKERSAGYDYHGRERRYLLSGIAECCNCETHMRTKPVGGRNRKNTRLYHCWNPACAKKVSRNVAHLDAYVKWRVLTVLGDPGILDGILVKDPGVAAEIVTLERRRDELKLAFAKLADHPDLDPMVLAGQLTRIGSRIQEARARQTSSERERLLARMHGIDDEGWEDTPLDVRSATVRALFRVVVLPATWRGPGFDPDSVQLIRVTT</sequence>
<dbReference type="SUPFAM" id="SSF53041">
    <property type="entry name" value="Resolvase-like"/>
    <property type="match status" value="1"/>
</dbReference>
<dbReference type="SMART" id="SM00857">
    <property type="entry name" value="Resolvase"/>
    <property type="match status" value="1"/>
</dbReference>
<dbReference type="RefSeq" id="WP_204042693.1">
    <property type="nucleotide sequence ID" value="NZ_BOOA01000035.1"/>
</dbReference>
<evidence type="ECO:0000259" key="1">
    <source>
        <dbReference type="PROSITE" id="PS51736"/>
    </source>
</evidence>
<dbReference type="Proteomes" id="UP000640052">
    <property type="component" value="Unassembled WGS sequence"/>
</dbReference>
<evidence type="ECO:0000259" key="2">
    <source>
        <dbReference type="PROSITE" id="PS51737"/>
    </source>
</evidence>
<feature type="domain" description="Resolvase/invertase-type recombinase catalytic" evidence="1">
    <location>
        <begin position="13"/>
        <end position="164"/>
    </location>
</feature>
<protein>
    <submittedName>
        <fullName evidence="3">Serine recombinase</fullName>
    </submittedName>
</protein>
<organism evidence="3 4">
    <name type="scientific">Acrocarpospora phusangensis</name>
    <dbReference type="NCBI Taxonomy" id="1070424"/>
    <lineage>
        <taxon>Bacteria</taxon>
        <taxon>Bacillati</taxon>
        <taxon>Actinomycetota</taxon>
        <taxon>Actinomycetes</taxon>
        <taxon>Streptosporangiales</taxon>
        <taxon>Streptosporangiaceae</taxon>
        <taxon>Acrocarpospora</taxon>
    </lineage>
</organism>
<dbReference type="CDD" id="cd00338">
    <property type="entry name" value="Ser_Recombinase"/>
    <property type="match status" value="1"/>
</dbReference>
<dbReference type="InterPro" id="IPR006119">
    <property type="entry name" value="Resolv_N"/>
</dbReference>